<gene>
    <name evidence="1" type="ORF">DEU50_10753</name>
</gene>
<dbReference type="AlphaFoldDB" id="A0AAX1PIB2"/>
<proteinExistence type="predicted"/>
<evidence type="ECO:0000313" key="1">
    <source>
        <dbReference type="EMBL" id="RAJ04885.1"/>
    </source>
</evidence>
<dbReference type="GO" id="GO:0032259">
    <property type="term" value="P:methylation"/>
    <property type="evidence" value="ECO:0007669"/>
    <property type="project" value="UniProtKB-KW"/>
</dbReference>
<sequence length="314" mass="36199">MTYDADMLNVSFHHCLAAYSKVVIYGFGALGRDLYARYRERCPNMVVVDQFASVEGVNIVRPEALDIDKDWLVVNTVMDPVENGKVSSMFRMLWPTANLMSCRDYLVLNHDQEKIWRFQSTLPWTGYLQETGWLRAYCANRSLDQEGTPIPWTTYAFIAFIEPRLHQGMAVFEFGAGSSTIWFSKRVGRVTSVEHDEQWFRHIRENNADNISIHFQPLEYGGEYSQFAQRSDERFDIIVVDGRDRVNCIIASCSQLSDGGVIVLDDAEREEYQPSVEWLIKTGFKRLDFWGIAPGVFNNKCTTVFYRDKNCIGI</sequence>
<dbReference type="SUPFAM" id="SSF53335">
    <property type="entry name" value="S-adenosyl-L-methionine-dependent methyltransferases"/>
    <property type="match status" value="1"/>
</dbReference>
<dbReference type="InterPro" id="IPR029063">
    <property type="entry name" value="SAM-dependent_MTases_sf"/>
</dbReference>
<keyword evidence="1" id="KW-0808">Transferase</keyword>
<keyword evidence="1" id="KW-0489">Methyltransferase</keyword>
<dbReference type="EMBL" id="QLLM01000007">
    <property type="protein sequence ID" value="RAJ04885.1"/>
    <property type="molecule type" value="Genomic_DNA"/>
</dbReference>
<dbReference type="Pfam" id="PF13578">
    <property type="entry name" value="Methyltransf_24"/>
    <property type="match status" value="1"/>
</dbReference>
<dbReference type="RefSeq" id="WP_111588515.1">
    <property type="nucleotide sequence ID" value="NZ_CAWNWF010000007.1"/>
</dbReference>
<comment type="caution">
    <text evidence="1">The sequence shown here is derived from an EMBL/GenBank/DDBJ whole genome shotgun (WGS) entry which is preliminary data.</text>
</comment>
<accession>A0AAX1PIB2</accession>
<protein>
    <submittedName>
        <fullName evidence="1">Methyltransferase family protein</fullName>
    </submittedName>
</protein>
<name>A0AAX1PIB2_AERSA</name>
<reference evidence="1 2" key="1">
    <citation type="submission" date="2018-06" db="EMBL/GenBank/DDBJ databases">
        <title>Freshwater and sediment microbial communities from various areas in North America, analyzing microbe dynamics in response to fracking.</title>
        <authorList>
            <person name="Lamendella R."/>
        </authorList>
    </citation>
    <scope>NUCLEOTIDE SEQUENCE [LARGE SCALE GENOMIC DNA]</scope>
    <source>
        <strain evidence="1 2">17</strain>
    </source>
</reference>
<dbReference type="GO" id="GO:0008168">
    <property type="term" value="F:methyltransferase activity"/>
    <property type="evidence" value="ECO:0007669"/>
    <property type="project" value="UniProtKB-KW"/>
</dbReference>
<dbReference type="Gene3D" id="3.40.50.150">
    <property type="entry name" value="Vaccinia Virus protein VP39"/>
    <property type="match status" value="1"/>
</dbReference>
<organism evidence="1 2">
    <name type="scientific">Aeromonas salmonicida</name>
    <dbReference type="NCBI Taxonomy" id="645"/>
    <lineage>
        <taxon>Bacteria</taxon>
        <taxon>Pseudomonadati</taxon>
        <taxon>Pseudomonadota</taxon>
        <taxon>Gammaproteobacteria</taxon>
        <taxon>Aeromonadales</taxon>
        <taxon>Aeromonadaceae</taxon>
        <taxon>Aeromonas</taxon>
    </lineage>
</organism>
<dbReference type="Proteomes" id="UP000249422">
    <property type="component" value="Unassembled WGS sequence"/>
</dbReference>
<evidence type="ECO:0000313" key="2">
    <source>
        <dbReference type="Proteomes" id="UP000249422"/>
    </source>
</evidence>